<comment type="caution">
    <text evidence="3">The sequence shown here is derived from an EMBL/GenBank/DDBJ whole genome shotgun (WGS) entry which is preliminary data.</text>
</comment>
<evidence type="ECO:0000256" key="1">
    <source>
        <dbReference type="ARBA" id="ARBA00007435"/>
    </source>
</evidence>
<proteinExistence type="inferred from homology"/>
<organism evidence="3 4">
    <name type="scientific">Candidatus Zambryskibacteria bacterium RIFCSPHIGHO2_02_FULL_43_14</name>
    <dbReference type="NCBI Taxonomy" id="1802748"/>
    <lineage>
        <taxon>Bacteria</taxon>
        <taxon>Candidatus Zambryskiibacteriota</taxon>
    </lineage>
</organism>
<dbReference type="Pfam" id="PF01541">
    <property type="entry name" value="GIY-YIG"/>
    <property type="match status" value="1"/>
</dbReference>
<evidence type="ECO:0000259" key="2">
    <source>
        <dbReference type="PROSITE" id="PS50164"/>
    </source>
</evidence>
<reference evidence="3 4" key="1">
    <citation type="journal article" date="2016" name="Nat. Commun.">
        <title>Thousands of microbial genomes shed light on interconnected biogeochemical processes in an aquifer system.</title>
        <authorList>
            <person name="Anantharaman K."/>
            <person name="Brown C.T."/>
            <person name="Hug L.A."/>
            <person name="Sharon I."/>
            <person name="Castelle C.J."/>
            <person name="Probst A.J."/>
            <person name="Thomas B.C."/>
            <person name="Singh A."/>
            <person name="Wilkins M.J."/>
            <person name="Karaoz U."/>
            <person name="Brodie E.L."/>
            <person name="Williams K.H."/>
            <person name="Hubbard S.S."/>
            <person name="Banfield J.F."/>
        </authorList>
    </citation>
    <scope>NUCLEOTIDE SEQUENCE [LARGE SCALE GENOMIC DNA]</scope>
</reference>
<sequence length="79" mass="9201">MFYTYIIQSLKDKSFYIGSTSDLKKRLKQHNSGQANYSSNKTPFKLVWYGASINKSKAQEFEKYLKSSSGFAFRNKRLV</sequence>
<dbReference type="EMBL" id="MHVR01000001">
    <property type="protein sequence ID" value="OHA97079.1"/>
    <property type="molecule type" value="Genomic_DNA"/>
</dbReference>
<name>A0A1G2TK82_9BACT</name>
<dbReference type="SUPFAM" id="SSF82771">
    <property type="entry name" value="GIY-YIG endonuclease"/>
    <property type="match status" value="1"/>
</dbReference>
<dbReference type="PROSITE" id="PS50164">
    <property type="entry name" value="GIY_YIG"/>
    <property type="match status" value="1"/>
</dbReference>
<gene>
    <name evidence="3" type="ORF">A3C70_02125</name>
</gene>
<evidence type="ECO:0000313" key="4">
    <source>
        <dbReference type="Proteomes" id="UP000178175"/>
    </source>
</evidence>
<evidence type="ECO:0000313" key="3">
    <source>
        <dbReference type="EMBL" id="OHA97079.1"/>
    </source>
</evidence>
<feature type="domain" description="GIY-YIG" evidence="2">
    <location>
        <begin position="1"/>
        <end position="79"/>
    </location>
</feature>
<dbReference type="Gene3D" id="3.40.1440.10">
    <property type="entry name" value="GIY-YIG endonuclease"/>
    <property type="match status" value="1"/>
</dbReference>
<dbReference type="CDD" id="cd10449">
    <property type="entry name" value="GIY-YIG_SLX1_like"/>
    <property type="match status" value="1"/>
</dbReference>
<dbReference type="Proteomes" id="UP000178175">
    <property type="component" value="Unassembled WGS sequence"/>
</dbReference>
<dbReference type="AlphaFoldDB" id="A0A1G2TK82"/>
<comment type="similarity">
    <text evidence="1">Belongs to the UPF0213 family.</text>
</comment>
<protein>
    <recommendedName>
        <fullName evidence="2">GIY-YIG domain-containing protein</fullName>
    </recommendedName>
</protein>
<dbReference type="InterPro" id="IPR035901">
    <property type="entry name" value="GIY-YIG_endonuc_sf"/>
</dbReference>
<accession>A0A1G2TK82</accession>
<dbReference type="PANTHER" id="PTHR34477">
    <property type="entry name" value="UPF0213 PROTEIN YHBQ"/>
    <property type="match status" value="1"/>
</dbReference>
<dbReference type="InterPro" id="IPR050190">
    <property type="entry name" value="UPF0213_domain"/>
</dbReference>
<dbReference type="InterPro" id="IPR000305">
    <property type="entry name" value="GIY-YIG_endonuc"/>
</dbReference>
<dbReference type="PANTHER" id="PTHR34477:SF1">
    <property type="entry name" value="UPF0213 PROTEIN YHBQ"/>
    <property type="match status" value="1"/>
</dbReference>